<dbReference type="Proteomes" id="UP000092484">
    <property type="component" value="Unassembled WGS sequence"/>
</dbReference>
<dbReference type="PANTHER" id="PTHR36985:SF1">
    <property type="entry name" value="TRANSLOCATION AND ASSEMBLY MODULE SUBUNIT TAMB"/>
    <property type="match status" value="1"/>
</dbReference>
<keyword evidence="2 5" id="KW-0812">Transmembrane</keyword>
<keyword evidence="8" id="KW-1185">Reference proteome</keyword>
<dbReference type="PANTHER" id="PTHR36985">
    <property type="entry name" value="TRANSLOCATION AND ASSEMBLY MODULE SUBUNIT TAMB"/>
    <property type="match status" value="1"/>
</dbReference>
<organism evidence="7 8">
    <name type="scientific">Erythrobacter dokdonensis DSW-74</name>
    <dbReference type="NCBI Taxonomy" id="1300349"/>
    <lineage>
        <taxon>Bacteria</taxon>
        <taxon>Pseudomonadati</taxon>
        <taxon>Pseudomonadota</taxon>
        <taxon>Alphaproteobacteria</taxon>
        <taxon>Sphingomonadales</taxon>
        <taxon>Erythrobacteraceae</taxon>
        <taxon>Erythrobacter/Porphyrobacter group</taxon>
        <taxon>Erythrobacter</taxon>
    </lineage>
</organism>
<feature type="domain" description="Translocation and assembly module TamB C-terminal" evidence="6">
    <location>
        <begin position="1067"/>
        <end position="1404"/>
    </location>
</feature>
<sequence>MSVADDLSPDLASDDPPARAKRVWAKRLGWALALLLAPLVLVAGFLSTPIGKRFIADQIAAVAPASGLRFTVGRIEGDVYRTAMLRDVRVSDPQGVFLTIPEVALDWRPLNWLWSGLDIREVTARRGRLTRLPELLPGDPDAPLLPDFDIRIDRLAIEGLVIGEGVATSRAEQADLQARVDIRAGRVLIDAKAKFGARDRFALLLDAEPDGDRFDLEADYRAPAGGVLAGLAGLDAGYDARVAGDGTWRRWRGTAVARQLPSEGSGPESQPAVAAFRISNDAGKYGVLGQLRPRFASDDLGARALGERVSLAASFTLEDSVMEGKAALITRAFDLRGAGVVDLAENAVDGARTSLTLRDPGLLGEDWRFEDARLAADLSGRFRDLAIDHRLSLGRLLAPGVEAEDLVQEGLARFDGDTLSVPLALTAARIVTGNALADPRLVKGRVTGTLVYDLARQRLSADAARIAFPGLEATLALRGDIPAGAYALAGPVTARGLKVDKAGEVTANAKILAKFGPAVPWSLRANLAGVLSKVSNATLADLAGEQIRFTGSLGTGADQPLVLRDVVIASAKLDARLDSKVVPGSDGARTTLAGSGRQAQYGPFTIDAELAADGPRAVLVLADPYPAAGLQDVRIALAPSAEGFALDIEGGSLLGPFEGRLGLILPESGPTRIGIEQLSVYRTRVSGDVVLDEAGVSGDLALAGGGLDGTVSFRPQSGGALGFAVDLDADDAAFGGKVPISIARASIRATGRYAEGDTRIDADISGEGLAYGALYIASFTADAKIAGGRGKVTGGIAGRRADRFALTFDADVAPDRIAAVARGQYAGTAISMPRRAVLTQQEGGGWRLEQTQFGFGRGYAIAEGVLGGQETALEVKFARMPLRLLDLAGGDLGLGGQLSGIIDYRQFGDGPPSAKARVRIDRFSRAGLVLSSKPVGVLGVIDLNAERLTAAARLTEDDARLGDIAVRITDFPEDGNIGTKLMNGRLVARLMFDGAAETLWRLAAIEAFDLTGPVNIAARATGTLADPRIVGTLATEDLTVSSALTGTRITGVSGTGRFAGSRLELTRFSGATPGGGTVSGSGTIDLASLSATRGPGIDLRASVKGARLLDANGLEATITGPLRIVSNGLGGTIAGRVKIDRARWALGIAAEDVALPQIATREINGGDGRARERVSARDAAWRYLVNASAPSRVAVEGMGLDSEWGIDIALRGTVDDPRIGGTARLVRGDYTFAGNRFELTRGRILFDENEPIDPRLDILAETSRNGTNVDIAITGNAQSPTIAFSSEPALPEEEILARLLFGGSVTSLSATDALQLAAALAALQGGGAGLDPIGELRKSIGLDQLRIVGADPLIGRETGVALGKNIGRRVYVELVTDGQGYSATTVEYRITSWLALLGTVSTIGRDSVLVEVSRDY</sequence>
<accession>A0A1A7BC64</accession>
<evidence type="ECO:0000256" key="1">
    <source>
        <dbReference type="ARBA" id="ARBA00004167"/>
    </source>
</evidence>
<dbReference type="InterPro" id="IPR007452">
    <property type="entry name" value="TamB_C"/>
</dbReference>
<dbReference type="Pfam" id="PF04357">
    <property type="entry name" value="TamB"/>
    <property type="match status" value="1"/>
</dbReference>
<evidence type="ECO:0000259" key="6">
    <source>
        <dbReference type="Pfam" id="PF04357"/>
    </source>
</evidence>
<evidence type="ECO:0000256" key="4">
    <source>
        <dbReference type="ARBA" id="ARBA00023136"/>
    </source>
</evidence>
<gene>
    <name evidence="7" type="ORF">I603_2650</name>
</gene>
<evidence type="ECO:0000313" key="7">
    <source>
        <dbReference type="EMBL" id="OBV10089.1"/>
    </source>
</evidence>
<keyword evidence="4 5" id="KW-0472">Membrane</keyword>
<comment type="subcellular location">
    <subcellularLocation>
        <location evidence="1">Membrane</location>
        <topology evidence="1">Single-pass membrane protein</topology>
    </subcellularLocation>
</comment>
<dbReference type="GO" id="GO:0009306">
    <property type="term" value="P:protein secretion"/>
    <property type="evidence" value="ECO:0007669"/>
    <property type="project" value="InterPro"/>
</dbReference>
<comment type="caution">
    <text evidence="7">The sequence shown here is derived from an EMBL/GenBank/DDBJ whole genome shotgun (WGS) entry which is preliminary data.</text>
</comment>
<dbReference type="STRING" id="1300349.I603_2650"/>
<protein>
    <submittedName>
        <fullName evidence="7">DUF490 domain-containing protein</fullName>
    </submittedName>
</protein>
<dbReference type="GO" id="GO:0005886">
    <property type="term" value="C:plasma membrane"/>
    <property type="evidence" value="ECO:0007669"/>
    <property type="project" value="InterPro"/>
</dbReference>
<proteinExistence type="predicted"/>
<evidence type="ECO:0000256" key="2">
    <source>
        <dbReference type="ARBA" id="ARBA00022692"/>
    </source>
</evidence>
<evidence type="ECO:0000313" key="8">
    <source>
        <dbReference type="Proteomes" id="UP000092484"/>
    </source>
</evidence>
<evidence type="ECO:0000256" key="3">
    <source>
        <dbReference type="ARBA" id="ARBA00022989"/>
    </source>
</evidence>
<reference evidence="7 8" key="1">
    <citation type="submission" date="2016-06" db="EMBL/GenBank/DDBJ databases">
        <title>Genome sequence of Porphyrobacter dokdonensis DSW-74.</title>
        <authorList>
            <person name="Kim J.F."/>
            <person name="Song J.Y."/>
        </authorList>
    </citation>
    <scope>NUCLEOTIDE SEQUENCE [LARGE SCALE GENOMIC DNA]</scope>
    <source>
        <strain evidence="7 8">DSW-74</strain>
    </source>
</reference>
<feature type="transmembrane region" description="Helical" evidence="5">
    <location>
        <begin position="28"/>
        <end position="46"/>
    </location>
</feature>
<keyword evidence="3 5" id="KW-1133">Transmembrane helix</keyword>
<dbReference type="EMBL" id="LZYB01000008">
    <property type="protein sequence ID" value="OBV10089.1"/>
    <property type="molecule type" value="Genomic_DNA"/>
</dbReference>
<evidence type="ECO:0000256" key="5">
    <source>
        <dbReference type="SAM" id="Phobius"/>
    </source>
</evidence>
<dbReference type="PATRIC" id="fig|1300349.4.peg.2638"/>
<dbReference type="RefSeq" id="WP_068865661.1">
    <property type="nucleotide sequence ID" value="NZ_LZYB01000008.1"/>
</dbReference>
<name>A0A1A7BC64_9SPHN</name>